<comment type="caution">
    <text evidence="1">The sequence shown here is derived from an EMBL/GenBank/DDBJ whole genome shotgun (WGS) entry which is preliminary data.</text>
</comment>
<dbReference type="Proteomes" id="UP000195062">
    <property type="component" value="Unassembled WGS sequence"/>
</dbReference>
<sequence length="106" mass="10953">MVLLSYLILMPATLAVSVTGLLIGAKTLSSISAVITFGLGVITVPVTAIAQGYHRAPDALSSSTGVWHLTSQLWDVGDALGKFLAATPTKAQHVALAVVVGAWRAR</sequence>
<accession>A0A251XM00</accession>
<name>A0A251XM00_CLAMM</name>
<gene>
    <name evidence="1" type="ORF">CMMCAS07_06170</name>
</gene>
<proteinExistence type="predicted"/>
<protein>
    <submittedName>
        <fullName evidence="1">Uncharacterized protein</fullName>
    </submittedName>
</protein>
<evidence type="ECO:0000313" key="2">
    <source>
        <dbReference type="Proteomes" id="UP000195062"/>
    </source>
</evidence>
<dbReference type="EMBL" id="MDHH01000001">
    <property type="protein sequence ID" value="OUE04512.1"/>
    <property type="molecule type" value="Genomic_DNA"/>
</dbReference>
<dbReference type="AlphaFoldDB" id="A0A251XM00"/>
<evidence type="ECO:0000313" key="1">
    <source>
        <dbReference type="EMBL" id="OUE04512.1"/>
    </source>
</evidence>
<reference evidence="1 2" key="1">
    <citation type="submission" date="2016-08" db="EMBL/GenBank/DDBJ databases">
        <title>Genome sequence of Clavibacter michiganensis subsp. michiganensis strain CASJ007.</title>
        <authorList>
            <person name="Thapa S.P."/>
            <person name="Coaker G."/>
        </authorList>
    </citation>
    <scope>NUCLEOTIDE SEQUENCE [LARGE SCALE GENOMIC DNA]</scope>
    <source>
        <strain evidence="1">CASJ007</strain>
    </source>
</reference>
<keyword evidence="2" id="KW-1185">Reference proteome</keyword>
<organism evidence="1 2">
    <name type="scientific">Clavibacter michiganensis subsp. michiganensis</name>
    <dbReference type="NCBI Taxonomy" id="33013"/>
    <lineage>
        <taxon>Bacteria</taxon>
        <taxon>Bacillati</taxon>
        <taxon>Actinomycetota</taxon>
        <taxon>Actinomycetes</taxon>
        <taxon>Micrococcales</taxon>
        <taxon>Microbacteriaceae</taxon>
        <taxon>Clavibacter</taxon>
    </lineage>
</organism>